<gene>
    <name evidence="1" type="ORF">PENSTE_c031G01675</name>
</gene>
<dbReference type="SUPFAM" id="SSF51182">
    <property type="entry name" value="RmlC-like cupins"/>
    <property type="match status" value="1"/>
</dbReference>
<evidence type="ECO:0008006" key="3">
    <source>
        <dbReference type="Google" id="ProtNLM"/>
    </source>
</evidence>
<dbReference type="Pfam" id="PF06249">
    <property type="entry name" value="EutQ"/>
    <property type="match status" value="1"/>
</dbReference>
<evidence type="ECO:0000313" key="1">
    <source>
        <dbReference type="EMBL" id="OQE14933.1"/>
    </source>
</evidence>
<dbReference type="EMBL" id="MLKD01000031">
    <property type="protein sequence ID" value="OQE14933.1"/>
    <property type="molecule type" value="Genomic_DNA"/>
</dbReference>
<keyword evidence="2" id="KW-1185">Reference proteome</keyword>
<reference evidence="2" key="1">
    <citation type="journal article" date="2017" name="Nat. Microbiol.">
        <title>Global analysis of biosynthetic gene clusters reveals vast potential of secondary metabolite production in Penicillium species.</title>
        <authorList>
            <person name="Nielsen J.C."/>
            <person name="Grijseels S."/>
            <person name="Prigent S."/>
            <person name="Ji B."/>
            <person name="Dainat J."/>
            <person name="Nielsen K.F."/>
            <person name="Frisvad J.C."/>
            <person name="Workman M."/>
            <person name="Nielsen J."/>
        </authorList>
    </citation>
    <scope>NUCLEOTIDE SEQUENCE [LARGE SCALE GENOMIC DNA]</scope>
    <source>
        <strain evidence="2">IBT 24891</strain>
    </source>
</reference>
<dbReference type="Proteomes" id="UP000191285">
    <property type="component" value="Unassembled WGS sequence"/>
</dbReference>
<organism evidence="1 2">
    <name type="scientific">Penicillium steckii</name>
    <dbReference type="NCBI Taxonomy" id="303698"/>
    <lineage>
        <taxon>Eukaryota</taxon>
        <taxon>Fungi</taxon>
        <taxon>Dikarya</taxon>
        <taxon>Ascomycota</taxon>
        <taxon>Pezizomycotina</taxon>
        <taxon>Eurotiomycetes</taxon>
        <taxon>Eurotiomycetidae</taxon>
        <taxon>Eurotiales</taxon>
        <taxon>Aspergillaceae</taxon>
        <taxon>Penicillium</taxon>
    </lineage>
</organism>
<protein>
    <recommendedName>
        <fullName evidence="3">(S)-ureidoglycine aminohydrolase cupin domain-containing protein</fullName>
    </recommendedName>
</protein>
<name>A0A1V6SMZ2_9EURO</name>
<dbReference type="InterPro" id="IPR011051">
    <property type="entry name" value="RmlC_Cupin_sf"/>
</dbReference>
<dbReference type="PANTHER" id="PTHR36169:SF1">
    <property type="entry name" value="ACETATE KINASE EUTQ"/>
    <property type="match status" value="1"/>
</dbReference>
<comment type="caution">
    <text evidence="1">The sequence shown here is derived from an EMBL/GenBank/DDBJ whole genome shotgun (WGS) entry which is preliminary data.</text>
</comment>
<dbReference type="CDD" id="cd02228">
    <property type="entry name" value="cupin_EutQ"/>
    <property type="match status" value="1"/>
</dbReference>
<proteinExistence type="predicted"/>
<dbReference type="Gene3D" id="2.60.120.10">
    <property type="entry name" value="Jelly Rolls"/>
    <property type="match status" value="1"/>
</dbReference>
<accession>A0A1V6SMZ2</accession>
<dbReference type="InterPro" id="IPR014710">
    <property type="entry name" value="RmlC-like_jellyroll"/>
</dbReference>
<dbReference type="OrthoDB" id="4985585at2759"/>
<dbReference type="AlphaFoldDB" id="A0A1V6SMZ2"/>
<dbReference type="InterPro" id="IPR010424">
    <property type="entry name" value="EutQ"/>
</dbReference>
<evidence type="ECO:0000313" key="2">
    <source>
        <dbReference type="Proteomes" id="UP000191285"/>
    </source>
</evidence>
<sequence>MSPPFQAFRKAQSTFSLPLIANGNAFLGDLVSSDKSNPSSPVSGGLYRLEKGEPHTITYSYDEVKIILEGEFTISDATGQEVKAVPGDIFFIPKHSTITFSTSNYGLAFYGAQRPFFQKK</sequence>
<dbReference type="PANTHER" id="PTHR36169">
    <property type="entry name" value="ETHANOLAMINE UTILIZATION PROTEIN EUTQ"/>
    <property type="match status" value="1"/>
</dbReference>